<keyword evidence="4" id="KW-1185">Reference proteome</keyword>
<name>A0AAD7FGI3_9AGAR</name>
<proteinExistence type="predicted"/>
<accession>A0AAD7FGI3</accession>
<protein>
    <submittedName>
        <fullName evidence="3">Uncharacterized protein</fullName>
    </submittedName>
</protein>
<organism evidence="3 4">
    <name type="scientific">Roridomyces roridus</name>
    <dbReference type="NCBI Taxonomy" id="1738132"/>
    <lineage>
        <taxon>Eukaryota</taxon>
        <taxon>Fungi</taxon>
        <taxon>Dikarya</taxon>
        <taxon>Basidiomycota</taxon>
        <taxon>Agaricomycotina</taxon>
        <taxon>Agaricomycetes</taxon>
        <taxon>Agaricomycetidae</taxon>
        <taxon>Agaricales</taxon>
        <taxon>Marasmiineae</taxon>
        <taxon>Mycenaceae</taxon>
        <taxon>Roridomyces</taxon>
    </lineage>
</organism>
<dbReference type="AlphaFoldDB" id="A0AAD7FGI3"/>
<feature type="compositionally biased region" description="Low complexity" evidence="1">
    <location>
        <begin position="289"/>
        <end position="299"/>
    </location>
</feature>
<feature type="region of interest" description="Disordered" evidence="1">
    <location>
        <begin position="112"/>
        <end position="141"/>
    </location>
</feature>
<sequence>MATFTTTLLGSLSRIFFVAPSASARPGIPSSQSGPDLASLIPADSPNTRQRARPYSVIEGYWGWADAPRSGMLLRRSRGERDAGLKCLPDTTITQTSPVLISCQPPHGPALCESPPAASSQLTDTVESQDPTVSPTHMTSDVDAATESSFDISLISDTTTAISDELESEADSYQLDDLAPACPSSPPVLAATPARAAPLIGLGITGLFKSDGSPFDGMGVVSFGCSSVARPRPAVTEGGLSRTFLEEAVLTWAADPLHRMASVISEDDATPVDNAVVLAPTKTVLKSKSKVVSVKPTPTRKTTDSEKENRPPTRSTVSPISTVVHRRSNLMIKPKTRDLSAATTISSELKRRGTGSSIQAASMEVTVARQRSASVVPAVRRTSVTAGVWRS</sequence>
<keyword evidence="2" id="KW-0732">Signal</keyword>
<evidence type="ECO:0000256" key="1">
    <source>
        <dbReference type="SAM" id="MobiDB-lite"/>
    </source>
</evidence>
<dbReference type="Proteomes" id="UP001221142">
    <property type="component" value="Unassembled WGS sequence"/>
</dbReference>
<feature type="signal peptide" evidence="2">
    <location>
        <begin position="1"/>
        <end position="24"/>
    </location>
</feature>
<evidence type="ECO:0000313" key="3">
    <source>
        <dbReference type="EMBL" id="KAJ7618693.1"/>
    </source>
</evidence>
<evidence type="ECO:0000256" key="2">
    <source>
        <dbReference type="SAM" id="SignalP"/>
    </source>
</evidence>
<feature type="chain" id="PRO_5041951653" evidence="2">
    <location>
        <begin position="25"/>
        <end position="391"/>
    </location>
</feature>
<reference evidence="3" key="1">
    <citation type="submission" date="2023-03" db="EMBL/GenBank/DDBJ databases">
        <title>Massive genome expansion in bonnet fungi (Mycena s.s.) driven by repeated elements and novel gene families across ecological guilds.</title>
        <authorList>
            <consortium name="Lawrence Berkeley National Laboratory"/>
            <person name="Harder C.B."/>
            <person name="Miyauchi S."/>
            <person name="Viragh M."/>
            <person name="Kuo A."/>
            <person name="Thoen E."/>
            <person name="Andreopoulos B."/>
            <person name="Lu D."/>
            <person name="Skrede I."/>
            <person name="Drula E."/>
            <person name="Henrissat B."/>
            <person name="Morin E."/>
            <person name="Kohler A."/>
            <person name="Barry K."/>
            <person name="LaButti K."/>
            <person name="Morin E."/>
            <person name="Salamov A."/>
            <person name="Lipzen A."/>
            <person name="Mereny Z."/>
            <person name="Hegedus B."/>
            <person name="Baldrian P."/>
            <person name="Stursova M."/>
            <person name="Weitz H."/>
            <person name="Taylor A."/>
            <person name="Grigoriev I.V."/>
            <person name="Nagy L.G."/>
            <person name="Martin F."/>
            <person name="Kauserud H."/>
        </authorList>
    </citation>
    <scope>NUCLEOTIDE SEQUENCE</scope>
    <source>
        <strain evidence="3">9284</strain>
    </source>
</reference>
<evidence type="ECO:0000313" key="4">
    <source>
        <dbReference type="Proteomes" id="UP001221142"/>
    </source>
</evidence>
<feature type="compositionally biased region" description="Basic and acidic residues" evidence="1">
    <location>
        <begin position="301"/>
        <end position="311"/>
    </location>
</feature>
<feature type="region of interest" description="Disordered" evidence="1">
    <location>
        <begin position="26"/>
        <end position="51"/>
    </location>
</feature>
<feature type="compositionally biased region" description="Polar residues" evidence="1">
    <location>
        <begin position="117"/>
        <end position="139"/>
    </location>
</feature>
<gene>
    <name evidence="3" type="ORF">FB45DRAFT_932241</name>
</gene>
<dbReference type="EMBL" id="JARKIF010000019">
    <property type="protein sequence ID" value="KAJ7618693.1"/>
    <property type="molecule type" value="Genomic_DNA"/>
</dbReference>
<comment type="caution">
    <text evidence="3">The sequence shown here is derived from an EMBL/GenBank/DDBJ whole genome shotgun (WGS) entry which is preliminary data.</text>
</comment>
<feature type="region of interest" description="Disordered" evidence="1">
    <location>
        <begin position="289"/>
        <end position="318"/>
    </location>
</feature>